<evidence type="ECO:0000259" key="4">
    <source>
        <dbReference type="PROSITE" id="PS50043"/>
    </source>
</evidence>
<keyword evidence="1" id="KW-0805">Transcription regulation</keyword>
<dbReference type="InterPro" id="IPR000792">
    <property type="entry name" value="Tscrpt_reg_LuxR_C"/>
</dbReference>
<dbReference type="InterPro" id="IPR029016">
    <property type="entry name" value="GAF-like_dom_sf"/>
</dbReference>
<keyword evidence="2" id="KW-0238">DNA-binding</keyword>
<evidence type="ECO:0000256" key="1">
    <source>
        <dbReference type="ARBA" id="ARBA00023015"/>
    </source>
</evidence>
<gene>
    <name evidence="5" type="primary">liaR_11</name>
    <name evidence="5" type="ORF">BG845_04996</name>
</gene>
<dbReference type="InterPro" id="IPR036388">
    <property type="entry name" value="WH-like_DNA-bd_sf"/>
</dbReference>
<dbReference type="CDD" id="cd06170">
    <property type="entry name" value="LuxR_C_like"/>
    <property type="match status" value="1"/>
</dbReference>
<dbReference type="GO" id="GO:0006355">
    <property type="term" value="P:regulation of DNA-templated transcription"/>
    <property type="evidence" value="ECO:0007669"/>
    <property type="project" value="InterPro"/>
</dbReference>
<evidence type="ECO:0000313" key="5">
    <source>
        <dbReference type="EMBL" id="OSY37113.1"/>
    </source>
</evidence>
<dbReference type="AlphaFoldDB" id="A0A1Y2MPF7"/>
<dbReference type="SUPFAM" id="SSF46894">
    <property type="entry name" value="C-terminal effector domain of the bipartite response regulators"/>
    <property type="match status" value="1"/>
</dbReference>
<dbReference type="InterPro" id="IPR003018">
    <property type="entry name" value="GAF"/>
</dbReference>
<dbReference type="PRINTS" id="PR00038">
    <property type="entry name" value="HTHLUXR"/>
</dbReference>
<feature type="domain" description="HTH luxR-type" evidence="4">
    <location>
        <begin position="314"/>
        <end position="379"/>
    </location>
</feature>
<dbReference type="PANTHER" id="PTHR44688:SF16">
    <property type="entry name" value="DNA-BINDING TRANSCRIPTIONAL ACTIVATOR DEVR_DOSR"/>
    <property type="match status" value="1"/>
</dbReference>
<dbReference type="InterPro" id="IPR016032">
    <property type="entry name" value="Sig_transdc_resp-reg_C-effctor"/>
</dbReference>
<evidence type="ECO:0000256" key="3">
    <source>
        <dbReference type="ARBA" id="ARBA00023163"/>
    </source>
</evidence>
<evidence type="ECO:0000256" key="2">
    <source>
        <dbReference type="ARBA" id="ARBA00023125"/>
    </source>
</evidence>
<dbReference type="GO" id="GO:0003677">
    <property type="term" value="F:DNA binding"/>
    <property type="evidence" value="ECO:0007669"/>
    <property type="project" value="UniProtKB-KW"/>
</dbReference>
<dbReference type="Gene3D" id="1.10.10.10">
    <property type="entry name" value="Winged helix-like DNA-binding domain superfamily/Winged helix DNA-binding domain"/>
    <property type="match status" value="1"/>
</dbReference>
<dbReference type="Pfam" id="PF13185">
    <property type="entry name" value="GAF_2"/>
    <property type="match status" value="1"/>
</dbReference>
<dbReference type="Pfam" id="PF00196">
    <property type="entry name" value="GerE"/>
    <property type="match status" value="1"/>
</dbReference>
<keyword evidence="3" id="KW-0804">Transcription</keyword>
<dbReference type="RefSeq" id="WP_085915144.1">
    <property type="nucleotide sequence ID" value="NZ_AP018920.1"/>
</dbReference>
<dbReference type="PANTHER" id="PTHR44688">
    <property type="entry name" value="DNA-BINDING TRANSCRIPTIONAL ACTIVATOR DEVR_DOSR"/>
    <property type="match status" value="1"/>
</dbReference>
<proteinExistence type="predicted"/>
<dbReference type="SMART" id="SM00421">
    <property type="entry name" value="HTH_LUXR"/>
    <property type="match status" value="1"/>
</dbReference>
<dbReference type="OrthoDB" id="161302at2"/>
<organism evidence="5 6">
    <name type="scientific">Pseudonocardia autotrophica</name>
    <name type="common">Amycolata autotrophica</name>
    <name type="synonym">Nocardia autotrophica</name>
    <dbReference type="NCBI Taxonomy" id="2074"/>
    <lineage>
        <taxon>Bacteria</taxon>
        <taxon>Bacillati</taxon>
        <taxon>Actinomycetota</taxon>
        <taxon>Actinomycetes</taxon>
        <taxon>Pseudonocardiales</taxon>
        <taxon>Pseudonocardiaceae</taxon>
        <taxon>Pseudonocardia</taxon>
    </lineage>
</organism>
<dbReference type="STRING" id="2074.BG845_04996"/>
<dbReference type="SMART" id="SM00065">
    <property type="entry name" value="GAF"/>
    <property type="match status" value="1"/>
</dbReference>
<dbReference type="PROSITE" id="PS50043">
    <property type="entry name" value="HTH_LUXR_2"/>
    <property type="match status" value="1"/>
</dbReference>
<sequence>MRDLVDDPGSGDLEPEALLIRTRETLVGIEDFARRHDDHLGFAVRVAENLRDAADSLVVGEHYLRRRLRLAEGGGATAETEDLRLLVRAQALRLSIGEVRVRRQARASAELHRSLTRLRGDLDTAQLLCEIPRELGRLGYSRSLMSGLRGNTWRATSAYAHQDESLAGALVQVGSAMPGRIGREEPETEAVRGRTAVLVRDAQAQPRVHRELVTLGDTRDYATAPVIVHGSVVGLLHIDRHSQTEAVDEADRDLLGLFADGVGLALERARYHERISAMRRQFELQINGIDELTYGLTGWEELGGRPAPTHPYLSDGPLSELTRRELEVLRHLAGGASNQDIADRLSLSVGTVKTHVKGLLRKLGAANRADAAARFRALKG</sequence>
<dbReference type="Proteomes" id="UP000194360">
    <property type="component" value="Unassembled WGS sequence"/>
</dbReference>
<keyword evidence="6" id="KW-1185">Reference proteome</keyword>
<dbReference type="Gene3D" id="3.30.450.40">
    <property type="match status" value="1"/>
</dbReference>
<accession>A0A1Y2MPF7</accession>
<dbReference type="SUPFAM" id="SSF55781">
    <property type="entry name" value="GAF domain-like"/>
    <property type="match status" value="1"/>
</dbReference>
<dbReference type="EMBL" id="MIGB01000033">
    <property type="protein sequence ID" value="OSY37113.1"/>
    <property type="molecule type" value="Genomic_DNA"/>
</dbReference>
<reference evidence="5 6" key="1">
    <citation type="submission" date="2016-09" db="EMBL/GenBank/DDBJ databases">
        <title>Pseudonocardia autotrophica DSM535, a candidate organism with high potential of specific P450 cytochromes.</title>
        <authorList>
            <person name="Grumaz C."/>
            <person name="Vainshtein Y."/>
            <person name="Kirstahler P."/>
            <person name="Sohn K."/>
        </authorList>
    </citation>
    <scope>NUCLEOTIDE SEQUENCE [LARGE SCALE GENOMIC DNA]</scope>
    <source>
        <strain evidence="5 6">DSM 535</strain>
    </source>
</reference>
<comment type="caution">
    <text evidence="5">The sequence shown here is derived from an EMBL/GenBank/DDBJ whole genome shotgun (WGS) entry which is preliminary data.</text>
</comment>
<evidence type="ECO:0000313" key="6">
    <source>
        <dbReference type="Proteomes" id="UP000194360"/>
    </source>
</evidence>
<protein>
    <submittedName>
        <fullName evidence="5">Transcriptional regulatory protein LiaR</fullName>
    </submittedName>
</protein>
<name>A0A1Y2MPF7_PSEAH</name>